<gene>
    <name evidence="2" type="ORF">F53441_5847</name>
</gene>
<name>A0A8H4KK16_9HYPO</name>
<keyword evidence="3" id="KW-1185">Reference proteome</keyword>
<dbReference type="Proteomes" id="UP000605986">
    <property type="component" value="Unassembled WGS sequence"/>
</dbReference>
<keyword evidence="1" id="KW-0472">Membrane</keyword>
<organism evidence="2 3">
    <name type="scientific">Fusarium austroafricanum</name>
    <dbReference type="NCBI Taxonomy" id="2364996"/>
    <lineage>
        <taxon>Eukaryota</taxon>
        <taxon>Fungi</taxon>
        <taxon>Dikarya</taxon>
        <taxon>Ascomycota</taxon>
        <taxon>Pezizomycotina</taxon>
        <taxon>Sordariomycetes</taxon>
        <taxon>Hypocreomycetidae</taxon>
        <taxon>Hypocreales</taxon>
        <taxon>Nectriaceae</taxon>
        <taxon>Fusarium</taxon>
        <taxon>Fusarium concolor species complex</taxon>
    </lineage>
</organism>
<evidence type="ECO:0000313" key="3">
    <source>
        <dbReference type="Proteomes" id="UP000605986"/>
    </source>
</evidence>
<protein>
    <submittedName>
        <fullName evidence="2">Uncharacterized protein</fullName>
    </submittedName>
</protein>
<proteinExistence type="predicted"/>
<evidence type="ECO:0000313" key="2">
    <source>
        <dbReference type="EMBL" id="KAF4451148.1"/>
    </source>
</evidence>
<feature type="transmembrane region" description="Helical" evidence="1">
    <location>
        <begin position="607"/>
        <end position="630"/>
    </location>
</feature>
<dbReference type="OrthoDB" id="3692311at2759"/>
<accession>A0A8H4KK16</accession>
<keyword evidence="1" id="KW-1133">Transmembrane helix</keyword>
<dbReference type="AlphaFoldDB" id="A0A8H4KK16"/>
<reference evidence="2" key="1">
    <citation type="submission" date="2020-01" db="EMBL/GenBank/DDBJ databases">
        <title>Identification and distribution of gene clusters putatively required for synthesis of sphingolipid metabolism inhibitors in phylogenetically diverse species of the filamentous fungus Fusarium.</title>
        <authorList>
            <person name="Kim H.-S."/>
            <person name="Busman M."/>
            <person name="Brown D.W."/>
            <person name="Divon H."/>
            <person name="Uhlig S."/>
            <person name="Proctor R.H."/>
        </authorList>
    </citation>
    <scope>NUCLEOTIDE SEQUENCE</scope>
    <source>
        <strain evidence="2">NRRL 53441</strain>
    </source>
</reference>
<feature type="transmembrane region" description="Helical" evidence="1">
    <location>
        <begin position="52"/>
        <end position="74"/>
    </location>
</feature>
<sequence length="710" mass="77737">MKAPWISSANKASAHSSLVQLQPVSTFEPDRSHEPSFWPNHPKPIEYGWKAVTIHILWLLPLIMIWVPFVVLAISIQQLNGQPISDHGDAVREAISISATLWPIALAAVLGSLFRALALFKAEKGTNLGTLAILLGSQTLVNTVKTAFNLRIFSFWTLLLIALWTFSLLGGQAVLRTIRIAPHTSVQDYDILYSPAADIGLPFNYGLWESASGRAYQLSKIFPMFGAALSAPNALAQASNGSSPNFNKVIEQLGGAGIASADARADLWGNVRVPEITSLPGYKSDDPHKWVEVPSDELVTYESLIGIPIRGTPSRVAGNLTFQLSAAYVALECSPWFNTTEWLSKIPNGLQMHTSMNSSIIEEPALGSGRGGVSHIYMDIPRRHRRLAGVPSSGPVNPLYIPGEFNFSASDRYSKGPVEYGTLVFGTRNNSTICDVSHVYVDADIKCERSNKYDSLVCQSHKVRRSPGYKIPYPDTQIIADNWGTAPGVIIAGLPWLASSYHPGNKSPMENYLADPTQGIEDDNTSDYGITIEYTRLPRKVFAQRLAIVINTAMRVSYYAPAVLGFSKTNLTAMTSMYGSGTRGLKYGSTTGNFTTSEERYQVQKDWMAVFSLSLAIMGLCVLITILISLGTKAPDFFNSISALTRDSVHIKVPAGGSTFNGDERARVLKNRRLRIRDVQFEDEVGYIALADDNGHEGKQDLKVRGRVFG</sequence>
<keyword evidence="1" id="KW-0812">Transmembrane</keyword>
<feature type="transmembrane region" description="Helical" evidence="1">
    <location>
        <begin position="94"/>
        <end position="114"/>
    </location>
</feature>
<dbReference type="EMBL" id="JAADJG010000228">
    <property type="protein sequence ID" value="KAF4451148.1"/>
    <property type="molecule type" value="Genomic_DNA"/>
</dbReference>
<evidence type="ECO:0000256" key="1">
    <source>
        <dbReference type="SAM" id="Phobius"/>
    </source>
</evidence>
<comment type="caution">
    <text evidence="2">The sequence shown here is derived from an EMBL/GenBank/DDBJ whole genome shotgun (WGS) entry which is preliminary data.</text>
</comment>
<feature type="transmembrane region" description="Helical" evidence="1">
    <location>
        <begin position="150"/>
        <end position="169"/>
    </location>
</feature>